<dbReference type="Gene3D" id="3.30.1300.30">
    <property type="entry name" value="GSPII I/J protein-like"/>
    <property type="match status" value="1"/>
</dbReference>
<evidence type="ECO:0008006" key="8">
    <source>
        <dbReference type="Google" id="ProtNLM"/>
    </source>
</evidence>
<dbReference type="KEGG" id="orm:HTY61_15400"/>
<evidence type="ECO:0000259" key="5">
    <source>
        <dbReference type="Pfam" id="PF05662"/>
    </source>
</evidence>
<dbReference type="EMBL" id="CP054836">
    <property type="protein sequence ID" value="QKV19740.1"/>
    <property type="molecule type" value="Genomic_DNA"/>
</dbReference>
<evidence type="ECO:0000256" key="2">
    <source>
        <dbReference type="ARBA" id="ARBA00022927"/>
    </source>
</evidence>
<dbReference type="SUPFAM" id="SSF54523">
    <property type="entry name" value="Pili subunits"/>
    <property type="match status" value="1"/>
</dbReference>
<dbReference type="GO" id="GO:0019867">
    <property type="term" value="C:outer membrane"/>
    <property type="evidence" value="ECO:0007669"/>
    <property type="project" value="InterPro"/>
</dbReference>
<evidence type="ECO:0000313" key="6">
    <source>
        <dbReference type="EMBL" id="QKV19740.1"/>
    </source>
</evidence>
<dbReference type="Pfam" id="PF05662">
    <property type="entry name" value="YadA_stalk"/>
    <property type="match status" value="1"/>
</dbReference>
<dbReference type="GO" id="GO:0015031">
    <property type="term" value="P:protein transport"/>
    <property type="evidence" value="ECO:0007669"/>
    <property type="project" value="UniProtKB-KW"/>
</dbReference>
<dbReference type="InterPro" id="IPR008635">
    <property type="entry name" value="Coiled_stalk_dom"/>
</dbReference>
<protein>
    <recommendedName>
        <fullName evidence="8">YadA-like family protein</fullName>
    </recommendedName>
</protein>
<feature type="chain" id="PRO_5027078595" description="YadA-like family protein" evidence="3">
    <location>
        <begin position="25"/>
        <end position="523"/>
    </location>
</feature>
<dbReference type="AlphaFoldDB" id="A0A6N1VFK7"/>
<feature type="domain" description="Trimeric autotransporter adhesin YadA-like stalk" evidence="5">
    <location>
        <begin position="225"/>
        <end position="260"/>
    </location>
</feature>
<dbReference type="SUPFAM" id="SSF101967">
    <property type="entry name" value="Adhesin YadA, collagen-binding domain"/>
    <property type="match status" value="2"/>
</dbReference>
<reference evidence="6 7" key="1">
    <citation type="submission" date="2020-06" db="EMBL/GenBank/DDBJ databases">
        <title>Oricola thermophila sp. nov. isolated from a tidal sediments.</title>
        <authorList>
            <person name="Kwon K.K."/>
            <person name="Yang S.-H."/>
            <person name="Park M.-J."/>
        </authorList>
    </citation>
    <scope>NUCLEOTIDE SEQUENCE [LARGE SCALE GENOMIC DNA]</scope>
    <source>
        <strain evidence="6 7">MEBiC13590</strain>
    </source>
</reference>
<dbReference type="InterPro" id="IPR008640">
    <property type="entry name" value="Adhesin_Head_dom"/>
</dbReference>
<keyword evidence="1" id="KW-0813">Transport</keyword>
<feature type="domain" description="Trimeric autotransporter adhesin YadA-like head" evidence="4">
    <location>
        <begin position="342"/>
        <end position="368"/>
    </location>
</feature>
<keyword evidence="2" id="KW-0653">Protein transport</keyword>
<evidence type="ECO:0000313" key="7">
    <source>
        <dbReference type="Proteomes" id="UP000509367"/>
    </source>
</evidence>
<dbReference type="RefSeq" id="WP_175277631.1">
    <property type="nucleotide sequence ID" value="NZ_CP054836.1"/>
</dbReference>
<dbReference type="InterPro" id="IPR045584">
    <property type="entry name" value="Pilin-like"/>
</dbReference>
<feature type="domain" description="Trimeric autotransporter adhesin YadA-like head" evidence="4">
    <location>
        <begin position="314"/>
        <end position="340"/>
    </location>
</feature>
<evidence type="ECO:0000259" key="4">
    <source>
        <dbReference type="Pfam" id="PF05658"/>
    </source>
</evidence>
<evidence type="ECO:0000256" key="1">
    <source>
        <dbReference type="ARBA" id="ARBA00022448"/>
    </source>
</evidence>
<accession>A0A6N1VFK7</accession>
<keyword evidence="3" id="KW-0732">Signal</keyword>
<gene>
    <name evidence="6" type="ORF">HTY61_15400</name>
</gene>
<dbReference type="Proteomes" id="UP000509367">
    <property type="component" value="Chromosome"/>
</dbReference>
<feature type="signal peptide" evidence="3">
    <location>
        <begin position="1"/>
        <end position="24"/>
    </location>
</feature>
<keyword evidence="7" id="KW-1185">Reference proteome</keyword>
<evidence type="ECO:0000256" key="3">
    <source>
        <dbReference type="SAM" id="SignalP"/>
    </source>
</evidence>
<proteinExistence type="predicted"/>
<dbReference type="Gene3D" id="1.20.5.170">
    <property type="match status" value="1"/>
</dbReference>
<feature type="domain" description="Trimeric autotransporter adhesin YadA-like head" evidence="4">
    <location>
        <begin position="164"/>
        <end position="189"/>
    </location>
</feature>
<sequence length="523" mass="50139">MKRHSIATLVLLASSVALPKPANAQALVDVCTGLSVDLPVVQQITNAASGLLAGLLDPVLNAIIGDVNTEIVDTLSGRNIGLTVLDEDGNLVAPADDCNLAADSIVIDQDAGIALGGGTVSGLGGTSNTAASAGEVDSIAVGNGASTDPAAASAIALGLRGSVTATDGVAIGRDATATAASGVALGADSLADRTGMNGASEDFSGTAVGSTAGAVSVGSAGAERQITNVAGGTADTDAVNVRQLRAVGDDIAGALGGGAGFDATTGLFTGPDYTIRGTSYGDVGSALAALDTAIDSSSGIIAANNTGALPAATATGDDSLGVGYGASASGDDSVALGTGSGASGTGSTAVGNGATAAHAGATAIGAGATTTRANQMVLGTATTTYNMPGLGSTASRAAQSGPVEVVTTDSSGNLASVPLDSLISELSGMSETDLDALNRKIDDVRTSSRRGIAAAMAMANAPMPSEPGRTSWAANISVYEGEVASGFAVAHRLDTALPLGISGAIAVTADGVPGARAGMFGEF</sequence>
<dbReference type="Pfam" id="PF05658">
    <property type="entry name" value="YadA_head"/>
    <property type="match status" value="3"/>
</dbReference>
<organism evidence="6 7">
    <name type="scientific">Oricola thermophila</name>
    <dbReference type="NCBI Taxonomy" id="2742145"/>
    <lineage>
        <taxon>Bacteria</taxon>
        <taxon>Pseudomonadati</taxon>
        <taxon>Pseudomonadota</taxon>
        <taxon>Alphaproteobacteria</taxon>
        <taxon>Hyphomicrobiales</taxon>
        <taxon>Ahrensiaceae</taxon>
        <taxon>Oricola</taxon>
    </lineage>
</organism>
<dbReference type="InterPro" id="IPR011049">
    <property type="entry name" value="Serralysin-like_metalloprot_C"/>
</dbReference>
<dbReference type="Gene3D" id="2.150.10.10">
    <property type="entry name" value="Serralysin-like metalloprotease, C-terminal"/>
    <property type="match status" value="2"/>
</dbReference>
<name>A0A6N1VFK7_9HYPH</name>